<dbReference type="GO" id="GO:0004016">
    <property type="term" value="F:adenylate cyclase activity"/>
    <property type="evidence" value="ECO:0007669"/>
    <property type="project" value="UniProtKB-EC"/>
</dbReference>
<dbReference type="EC" id="4.6.1.1" evidence="3"/>
<organism evidence="3 4">
    <name type="scientific">Stieleria marina</name>
    <dbReference type="NCBI Taxonomy" id="1930275"/>
    <lineage>
        <taxon>Bacteria</taxon>
        <taxon>Pseudomonadati</taxon>
        <taxon>Planctomycetota</taxon>
        <taxon>Planctomycetia</taxon>
        <taxon>Pirellulales</taxon>
        <taxon>Pirellulaceae</taxon>
        <taxon>Stieleria</taxon>
    </lineage>
</organism>
<dbReference type="PANTHER" id="PTHR43081:SF1">
    <property type="entry name" value="ADENYLATE CYCLASE, TERMINAL-DIFFERENTIATION SPECIFIC"/>
    <property type="match status" value="1"/>
</dbReference>
<reference evidence="3 4" key="1">
    <citation type="submission" date="2019-02" db="EMBL/GenBank/DDBJ databases">
        <title>Deep-cultivation of Planctomycetes and their phenomic and genomic characterization uncovers novel biology.</title>
        <authorList>
            <person name="Wiegand S."/>
            <person name="Jogler M."/>
            <person name="Boedeker C."/>
            <person name="Pinto D."/>
            <person name="Vollmers J."/>
            <person name="Rivas-Marin E."/>
            <person name="Kohn T."/>
            <person name="Peeters S.H."/>
            <person name="Heuer A."/>
            <person name="Rast P."/>
            <person name="Oberbeckmann S."/>
            <person name="Bunk B."/>
            <person name="Jeske O."/>
            <person name="Meyerdierks A."/>
            <person name="Storesund J.E."/>
            <person name="Kallscheuer N."/>
            <person name="Luecker S."/>
            <person name="Lage O.M."/>
            <person name="Pohl T."/>
            <person name="Merkel B.J."/>
            <person name="Hornburger P."/>
            <person name="Mueller R.-W."/>
            <person name="Bruemmer F."/>
            <person name="Labrenz M."/>
            <person name="Spormann A.M."/>
            <person name="Op den Camp H."/>
            <person name="Overmann J."/>
            <person name="Amann R."/>
            <person name="Jetten M.S.M."/>
            <person name="Mascher T."/>
            <person name="Medema M.H."/>
            <person name="Devos D.P."/>
            <person name="Kaster A.-K."/>
            <person name="Ovreas L."/>
            <person name="Rohde M."/>
            <person name="Galperin M.Y."/>
            <person name="Jogler C."/>
        </authorList>
    </citation>
    <scope>NUCLEOTIDE SEQUENCE [LARGE SCALE GENOMIC DNA]</scope>
    <source>
        <strain evidence="3 4">K23_9</strain>
    </source>
</reference>
<dbReference type="GO" id="GO:0035556">
    <property type="term" value="P:intracellular signal transduction"/>
    <property type="evidence" value="ECO:0007669"/>
    <property type="project" value="InterPro"/>
</dbReference>
<keyword evidence="1" id="KW-0812">Transmembrane</keyword>
<dbReference type="Proteomes" id="UP000319817">
    <property type="component" value="Chromosome"/>
</dbReference>
<dbReference type="OrthoDB" id="9806704at2"/>
<gene>
    <name evidence="3" type="primary">cyaA_4</name>
    <name evidence="3" type="ORF">K239x_58500</name>
</gene>
<dbReference type="RefSeq" id="WP_145421682.1">
    <property type="nucleotide sequence ID" value="NZ_CP036526.1"/>
</dbReference>
<evidence type="ECO:0000313" key="3">
    <source>
        <dbReference type="EMBL" id="QDT13830.1"/>
    </source>
</evidence>
<dbReference type="SUPFAM" id="SSF55073">
    <property type="entry name" value="Nucleotide cyclase"/>
    <property type="match status" value="1"/>
</dbReference>
<dbReference type="SMART" id="SM01080">
    <property type="entry name" value="CHASE2"/>
    <property type="match status" value="1"/>
</dbReference>
<dbReference type="EMBL" id="CP036526">
    <property type="protein sequence ID" value="QDT13830.1"/>
    <property type="molecule type" value="Genomic_DNA"/>
</dbReference>
<name>A0A517P374_9BACT</name>
<dbReference type="Gene3D" id="3.30.70.1230">
    <property type="entry name" value="Nucleotide cyclase"/>
    <property type="match status" value="1"/>
</dbReference>
<evidence type="ECO:0000313" key="4">
    <source>
        <dbReference type="Proteomes" id="UP000319817"/>
    </source>
</evidence>
<dbReference type="Pfam" id="PF00211">
    <property type="entry name" value="Guanylate_cyc"/>
    <property type="match status" value="1"/>
</dbReference>
<keyword evidence="1" id="KW-0472">Membrane</keyword>
<feature type="transmembrane region" description="Helical" evidence="1">
    <location>
        <begin position="384"/>
        <end position="406"/>
    </location>
</feature>
<dbReference type="InterPro" id="IPR001054">
    <property type="entry name" value="A/G_cyclase"/>
</dbReference>
<dbReference type="CDD" id="cd07302">
    <property type="entry name" value="CHD"/>
    <property type="match status" value="1"/>
</dbReference>
<dbReference type="SMART" id="SM00044">
    <property type="entry name" value="CYCc"/>
    <property type="match status" value="1"/>
</dbReference>
<dbReference type="PROSITE" id="PS50125">
    <property type="entry name" value="GUANYLATE_CYCLASE_2"/>
    <property type="match status" value="1"/>
</dbReference>
<feature type="transmembrane region" description="Helical" evidence="1">
    <location>
        <begin position="412"/>
        <end position="433"/>
    </location>
</feature>
<protein>
    <submittedName>
        <fullName evidence="3">Adenylate cyclase 1</fullName>
        <ecNumber evidence="3">4.6.1.1</ecNumber>
    </submittedName>
</protein>
<keyword evidence="3" id="KW-0456">Lyase</keyword>
<keyword evidence="1" id="KW-1133">Transmembrane helix</keyword>
<evidence type="ECO:0000259" key="2">
    <source>
        <dbReference type="PROSITE" id="PS50125"/>
    </source>
</evidence>
<sequence>MLNLFSSGSTRRLPAPWLLIAIGLLTGSIGASLIYFGGRWTRGVTRSASDYLMNSDTGPRLGMRSDPGDVVIVQYGRASAERLGTAANIETDKQVYENLLAAGAKAVADPRLITSLLPEQFEAECKPALEMMAAIEGSRGKLVRDVLLSSTIDYESVRKFDDYIRHESIGFRNPIDVTNQSRLSPFADHDLFALRESMVIWLARRQQGLPIATEDEIAKALSDSGIVDVWLYYHPVMENLLPESEMEFKLLPYQVGSLSIPWVPFEGEVVQASPAGFWIDHTQRADSFPILDYGAVAKGDFDEALVKDRLVLIGVDTDFVRPERQFELPSQRSQVDITALVALAVQTLINDRIMQPFPLWVYWSTVLVLALLVSLLVGRGSVKFAVLSGLAVLLGYMGVAMIAYRGNWFTDMAVAPSVIAVTGVLTGVVRYGYEVRWRNRMTDLFGRYVPRAVVTDLISKRALQSIAVGGKRRDVTVMFADIRGFTRFTESNQPETVLDRLNEFLQVMVDCTFEQDGTVDKFIGDAILVLFNAPTDQSDHAERAVKTAWAIQKKLGATIEDYGNSELQIGIGIHTGDAIVGTVGTPERMEYTAIGSTVNTASRLCDRADGGKVVVSQQVVDAVGDRFEWSQNEPMTVKGIDRPLDTATLVGISELPPNAS</sequence>
<feature type="transmembrane region" description="Helical" evidence="1">
    <location>
        <begin position="15"/>
        <end position="36"/>
    </location>
</feature>
<dbReference type="InterPro" id="IPR050697">
    <property type="entry name" value="Adenylyl/Guanylyl_Cyclase_3/4"/>
</dbReference>
<dbReference type="InterPro" id="IPR029787">
    <property type="entry name" value="Nucleotide_cyclase"/>
</dbReference>
<keyword evidence="4" id="KW-1185">Reference proteome</keyword>
<feature type="domain" description="Guanylate cyclase" evidence="2">
    <location>
        <begin position="476"/>
        <end position="605"/>
    </location>
</feature>
<dbReference type="GO" id="GO:0006171">
    <property type="term" value="P:cAMP biosynthetic process"/>
    <property type="evidence" value="ECO:0007669"/>
    <property type="project" value="TreeGrafter"/>
</dbReference>
<proteinExistence type="predicted"/>
<evidence type="ECO:0000256" key="1">
    <source>
        <dbReference type="SAM" id="Phobius"/>
    </source>
</evidence>
<accession>A0A517P374</accession>
<dbReference type="InterPro" id="IPR007890">
    <property type="entry name" value="CHASE2"/>
</dbReference>
<feature type="transmembrane region" description="Helical" evidence="1">
    <location>
        <begin position="359"/>
        <end position="377"/>
    </location>
</feature>
<dbReference type="AlphaFoldDB" id="A0A517P374"/>
<dbReference type="PANTHER" id="PTHR43081">
    <property type="entry name" value="ADENYLATE CYCLASE, TERMINAL-DIFFERENTIATION SPECIFIC-RELATED"/>
    <property type="match status" value="1"/>
</dbReference>